<dbReference type="Proteomes" id="UP000197638">
    <property type="component" value="Chromosome"/>
</dbReference>
<organism evidence="1 2">
    <name type="scientific">Fusobacterium nucleatum subsp. polymorphum</name>
    <name type="common">Fusobacterium polymorphum</name>
    <dbReference type="NCBI Taxonomy" id="76857"/>
    <lineage>
        <taxon>Bacteria</taxon>
        <taxon>Fusobacteriati</taxon>
        <taxon>Fusobacteriota</taxon>
        <taxon>Fusobacteriia</taxon>
        <taxon>Fusobacteriales</taxon>
        <taxon>Fusobacteriaceae</taxon>
        <taxon>Fusobacterium</taxon>
    </lineage>
</organism>
<accession>A0A241Q0M1</accession>
<dbReference type="AlphaFoldDB" id="A0A241Q0M1"/>
<proteinExistence type="predicted"/>
<dbReference type="RefSeq" id="WP_032887856.1">
    <property type="nucleotide sequence ID" value="NZ_CP022123.1"/>
</dbReference>
<protein>
    <recommendedName>
        <fullName evidence="3">Toxin-antitoxin system, antitoxin component, ribbon-helix-helix domain protein</fullName>
    </recommendedName>
</protein>
<evidence type="ECO:0000313" key="1">
    <source>
        <dbReference type="EMBL" id="ASG28362.1"/>
    </source>
</evidence>
<evidence type="ECO:0008006" key="3">
    <source>
        <dbReference type="Google" id="ProtNLM"/>
    </source>
</evidence>
<dbReference type="Gene3D" id="1.10.1220.10">
    <property type="entry name" value="Met repressor-like"/>
    <property type="match status" value="1"/>
</dbReference>
<dbReference type="InterPro" id="IPR013321">
    <property type="entry name" value="Arc_rbn_hlx_hlx"/>
</dbReference>
<gene>
    <name evidence="1" type="ORF">CBG61_05090</name>
</gene>
<dbReference type="EMBL" id="CP022123">
    <property type="protein sequence ID" value="ASG28362.1"/>
    <property type="molecule type" value="Genomic_DNA"/>
</dbReference>
<reference evidence="1 2" key="1">
    <citation type="submission" date="2017-06" db="EMBL/GenBank/DDBJ databases">
        <title>Genome sequencing of Fusobacterium nucleatum subsp. polymorphum KCOM 1275 (=ChDC F310).</title>
        <authorList>
            <person name="Kook J.-K."/>
            <person name="Park S.-N."/>
            <person name="Lim Y.K."/>
            <person name="Roh H."/>
        </authorList>
    </citation>
    <scope>NUCLEOTIDE SEQUENCE [LARGE SCALE GENOMIC DNA]</scope>
    <source>
        <strain evidence="1 2">KCOM 1275</strain>
    </source>
</reference>
<evidence type="ECO:0000313" key="2">
    <source>
        <dbReference type="Proteomes" id="UP000197638"/>
    </source>
</evidence>
<name>A0A241Q0M1_FUSNP</name>
<sequence length="95" mass="11258">MKNLKETEVTKAISVRFDESLIEEIKKIVDIYSISLSDFIRDSVKKEVDLRKNDFFYKLAQVDYCSEEESQEIIEELNKMSKDDLQIAKKEIIEF</sequence>
<dbReference type="GO" id="GO:0006355">
    <property type="term" value="P:regulation of DNA-templated transcription"/>
    <property type="evidence" value="ECO:0007669"/>
    <property type="project" value="InterPro"/>
</dbReference>